<accession>A0A495J3G5</accession>
<keyword evidence="2" id="KW-0472">Membrane</keyword>
<feature type="region of interest" description="Disordered" evidence="1">
    <location>
        <begin position="111"/>
        <end position="137"/>
    </location>
</feature>
<evidence type="ECO:0008006" key="5">
    <source>
        <dbReference type="Google" id="ProtNLM"/>
    </source>
</evidence>
<organism evidence="3 4">
    <name type="scientific">Mucilaginibacter gracilis</name>
    <dbReference type="NCBI Taxonomy" id="423350"/>
    <lineage>
        <taxon>Bacteria</taxon>
        <taxon>Pseudomonadati</taxon>
        <taxon>Bacteroidota</taxon>
        <taxon>Sphingobacteriia</taxon>
        <taxon>Sphingobacteriales</taxon>
        <taxon>Sphingobacteriaceae</taxon>
        <taxon>Mucilaginibacter</taxon>
    </lineage>
</organism>
<protein>
    <recommendedName>
        <fullName evidence="5">Outer membrane protein with beta-barrel domain</fullName>
    </recommendedName>
</protein>
<evidence type="ECO:0000313" key="4">
    <source>
        <dbReference type="Proteomes" id="UP000268007"/>
    </source>
</evidence>
<comment type="caution">
    <text evidence="3">The sequence shown here is derived from an EMBL/GenBank/DDBJ whole genome shotgun (WGS) entry which is preliminary data.</text>
</comment>
<name>A0A495J3G5_9SPHI</name>
<evidence type="ECO:0000256" key="2">
    <source>
        <dbReference type="SAM" id="Phobius"/>
    </source>
</evidence>
<dbReference type="Proteomes" id="UP000268007">
    <property type="component" value="Unassembled WGS sequence"/>
</dbReference>
<evidence type="ECO:0000313" key="3">
    <source>
        <dbReference type="EMBL" id="RKR83526.1"/>
    </source>
</evidence>
<dbReference type="RefSeq" id="WP_121199007.1">
    <property type="nucleotide sequence ID" value="NZ_RBKU01000001.1"/>
</dbReference>
<dbReference type="EMBL" id="RBKU01000001">
    <property type="protein sequence ID" value="RKR83526.1"/>
    <property type="molecule type" value="Genomic_DNA"/>
</dbReference>
<proteinExistence type="predicted"/>
<evidence type="ECO:0000256" key="1">
    <source>
        <dbReference type="SAM" id="MobiDB-lite"/>
    </source>
</evidence>
<keyword evidence="2" id="KW-1133">Transmembrane helix</keyword>
<dbReference type="AlphaFoldDB" id="A0A495J3G5"/>
<keyword evidence="4" id="KW-1185">Reference proteome</keyword>
<feature type="compositionally biased region" description="Low complexity" evidence="1">
    <location>
        <begin position="113"/>
        <end position="131"/>
    </location>
</feature>
<dbReference type="OrthoDB" id="1523584at2"/>
<reference evidence="3 4" key="1">
    <citation type="submission" date="2018-10" db="EMBL/GenBank/DDBJ databases">
        <title>Genomic Encyclopedia of Archaeal and Bacterial Type Strains, Phase II (KMG-II): from individual species to whole genera.</title>
        <authorList>
            <person name="Goeker M."/>
        </authorList>
    </citation>
    <scope>NUCLEOTIDE SEQUENCE [LARGE SCALE GENOMIC DNA]</scope>
    <source>
        <strain evidence="3 4">DSM 18602</strain>
    </source>
</reference>
<sequence>MRTEREKELDELFRKGLENPTRDTNFRDDDWDAMEALLDKNKKRRGIIFWLPILGSVAALLILALGWLFIGNKHNTHVTDKITHVNKPVSGNGRKLDTVTVTATARAGQPLLTNNSTANSSNKINNSNNTSQKAGASRIRNRSLLNKNFAYNAHLNNRYSDSYQQPNQTDNAGHIDILQVSNSNLLSANLPSINLPDMNSELANGKLPMATLKPIVNTLVGKNKPTIKKTGSFHPNLAITVLASPDINAVSSSFQNSKVGTNVGILFSVGVSKKFTISTGALYSNKPYMTDFGNYHTNYRFSTNPESVSANCKVLDIPINVDYQFYNKYKNKFSIGSGLSSYFMLRENYHYNYEYANTAGPVEYNIANKNKYFLGVLNLDVTYQRQINAKFSLNVQPYLKVPLTNIGYSQVKLQSTGVAVGVTWNVGSSPKH</sequence>
<gene>
    <name evidence="3" type="ORF">BDD43_3736</name>
</gene>
<feature type="transmembrane region" description="Helical" evidence="2">
    <location>
        <begin position="47"/>
        <end position="70"/>
    </location>
</feature>
<keyword evidence="2" id="KW-0812">Transmembrane</keyword>